<accession>A0A5B0EEV1</accession>
<comment type="caution">
    <text evidence="2">The sequence shown here is derived from an EMBL/GenBank/DDBJ whole genome shotgun (WGS) entry which is preliminary data.</text>
</comment>
<feature type="transmembrane region" description="Helical" evidence="1">
    <location>
        <begin position="680"/>
        <end position="702"/>
    </location>
</feature>
<dbReference type="EMBL" id="VOBL01000013">
    <property type="protein sequence ID" value="KAA0975889.1"/>
    <property type="molecule type" value="Genomic_DNA"/>
</dbReference>
<name>A0A5B0EEV1_9MICC</name>
<keyword evidence="1" id="KW-1133">Transmembrane helix</keyword>
<protein>
    <submittedName>
        <fullName evidence="2">DUF5129 domain-containing protein</fullName>
    </submittedName>
</protein>
<sequence>MTTQLIRARRKPRFGLPWLAMLLGIGTIVFAATGIQAVTAQPAAPVEIIVDGEHPWNISQPTVDAVITEPILAWQPLTIRVTSRLLTYDELQGTTDPGAHVILSTAIIDDTKDFGKDARFTGVGIYPELADRQEHSSSRFAIHKAYMGNLGLGHGPKSVAAAAHRAAEVLDDGPVRTPVFWVAGTSFGLLLTVLGLGFSLSRRMRRESRFRRLTAAQSQLARVVLDLEALEVTYQSTEKAKRPAGFNAAWNKIRTSTLDLARTEDAVIDAVYASRDALKPHTATLLAEFEAGVRSLTESADALMGAWSVIGRSITSRRTLDRLAAPLAFATRELLARLHAAPPGAVAPHRIRRLEDTLAALLTAGTKEQNPAAAVRAWAKAEHALERSATIVNRSLRRKREARVRGTATVRDELSTLRASMGLSPQGSRQALHVLDGANAAARALFGPLPQALGYREPAAPRRRRKLPLPRIRHRGVWIGIGGAITLASLIAGGVATDKLTMRPAWTLTGTHPLRSLAIDGNTTAITEAGIRRYLEDKFTEQVDVTLAVRDAEEHLLVRAEPDTDDEATRQKIDPTVLIDALWEIKGEFPDLVDPATGELFPDQSIIPVWTFPDGTVTIPVQITGAMGLGGNSRLVDTSWKYGSYYVSTYPELKVANSIEELARGLQGNGFTKQPLNESLLYWLLTLTFALALVTLTQVIAYGGTVSMRLGRFGRNAKTLRRLRGQLDGLALGLDDSRLNIVAVLGAGPAATSAEADQRIFERALAVAWRMADDLAARPLSQRLGTDYLQQIDKLQNLVDKLGIRDAEAQRRTRELLAAEIYTRAN</sequence>
<dbReference type="RefSeq" id="WP_149619981.1">
    <property type="nucleotide sequence ID" value="NZ_VOBL01000013.1"/>
</dbReference>
<evidence type="ECO:0000313" key="2">
    <source>
        <dbReference type="EMBL" id="KAA0975889.1"/>
    </source>
</evidence>
<organism evidence="2 3">
    <name type="scientific">Paeniglutamicibacter gangotriensis</name>
    <dbReference type="NCBI Taxonomy" id="254787"/>
    <lineage>
        <taxon>Bacteria</taxon>
        <taxon>Bacillati</taxon>
        <taxon>Actinomycetota</taxon>
        <taxon>Actinomycetes</taxon>
        <taxon>Micrococcales</taxon>
        <taxon>Micrococcaceae</taxon>
        <taxon>Paeniglutamicibacter</taxon>
    </lineage>
</organism>
<feature type="transmembrane region" description="Helical" evidence="1">
    <location>
        <begin position="179"/>
        <end position="201"/>
    </location>
</feature>
<evidence type="ECO:0000256" key="1">
    <source>
        <dbReference type="SAM" id="Phobius"/>
    </source>
</evidence>
<feature type="transmembrane region" description="Helical" evidence="1">
    <location>
        <begin position="476"/>
        <end position="496"/>
    </location>
</feature>
<keyword evidence="1" id="KW-0812">Transmembrane</keyword>
<evidence type="ECO:0000313" key="3">
    <source>
        <dbReference type="Proteomes" id="UP000323856"/>
    </source>
</evidence>
<reference evidence="2 3" key="1">
    <citation type="submission" date="2019-07" db="EMBL/GenBank/DDBJ databases">
        <title>Analysis of the biochemical properties, biological activity and biotechnological potential of siderophores and biosurfactants produced by Antarctic psychrotolerant bacteria.</title>
        <authorList>
            <person name="Styczynski M."/>
            <person name="Krucon T."/>
            <person name="Decewicz P."/>
            <person name="Dziewit L."/>
        </authorList>
    </citation>
    <scope>NUCLEOTIDE SEQUENCE [LARGE SCALE GENOMIC DNA]</scope>
    <source>
        <strain evidence="2 3">ANT_H27</strain>
    </source>
</reference>
<dbReference type="AlphaFoldDB" id="A0A5B0EEV1"/>
<dbReference type="OrthoDB" id="4903304at2"/>
<dbReference type="Proteomes" id="UP000323856">
    <property type="component" value="Unassembled WGS sequence"/>
</dbReference>
<proteinExistence type="predicted"/>
<gene>
    <name evidence="2" type="ORF">FQ154_12570</name>
</gene>
<keyword evidence="1" id="KW-0472">Membrane</keyword>